<dbReference type="AlphaFoldDB" id="A0A832MLB1"/>
<keyword evidence="1" id="KW-1133">Transmembrane helix</keyword>
<organism evidence="3">
    <name type="scientific">Eiseniibacteriota bacterium</name>
    <dbReference type="NCBI Taxonomy" id="2212470"/>
    <lineage>
        <taxon>Bacteria</taxon>
        <taxon>Candidatus Eiseniibacteriota</taxon>
    </lineage>
</organism>
<accession>A0A832MLB1</accession>
<gene>
    <name evidence="3" type="ORF">ENR23_14485</name>
</gene>
<evidence type="ECO:0000256" key="1">
    <source>
        <dbReference type="SAM" id="Phobius"/>
    </source>
</evidence>
<protein>
    <recommendedName>
        <fullName evidence="2">DUF5658 domain-containing protein</fullName>
    </recommendedName>
</protein>
<feature type="domain" description="DUF5658" evidence="2">
    <location>
        <begin position="8"/>
        <end position="94"/>
    </location>
</feature>
<keyword evidence="1" id="KW-0812">Transmembrane</keyword>
<dbReference type="EMBL" id="DSQF01000030">
    <property type="protein sequence ID" value="HGZ44587.1"/>
    <property type="molecule type" value="Genomic_DNA"/>
</dbReference>
<proteinExistence type="predicted"/>
<feature type="transmembrane region" description="Helical" evidence="1">
    <location>
        <begin position="43"/>
        <end position="62"/>
    </location>
</feature>
<evidence type="ECO:0000313" key="3">
    <source>
        <dbReference type="EMBL" id="HGZ44587.1"/>
    </source>
</evidence>
<dbReference type="Pfam" id="PF18902">
    <property type="entry name" value="DUF5658"/>
    <property type="match status" value="1"/>
</dbReference>
<keyword evidence="1" id="KW-0472">Membrane</keyword>
<feature type="transmembrane region" description="Helical" evidence="1">
    <location>
        <begin position="74"/>
        <end position="102"/>
    </location>
</feature>
<dbReference type="InterPro" id="IPR043717">
    <property type="entry name" value="DUF5658"/>
</dbReference>
<sequence>MRILLFLAVAANALDLVVTAFGIHWFGNREGNPILAGLAHGRWPLFVAYKGVLIPLLIVVLYRMRRVTPALASAGLALVAVVFTVAVGQWIGWMAGVVHVAILRGP</sequence>
<comment type="caution">
    <text evidence="3">The sequence shown here is derived from an EMBL/GenBank/DDBJ whole genome shotgun (WGS) entry which is preliminary data.</text>
</comment>
<evidence type="ECO:0000259" key="2">
    <source>
        <dbReference type="Pfam" id="PF18902"/>
    </source>
</evidence>
<reference evidence="3" key="1">
    <citation type="journal article" date="2020" name="mSystems">
        <title>Genome- and Community-Level Interaction Insights into Carbon Utilization and Element Cycling Functions of Hydrothermarchaeota in Hydrothermal Sediment.</title>
        <authorList>
            <person name="Zhou Z."/>
            <person name="Liu Y."/>
            <person name="Xu W."/>
            <person name="Pan J."/>
            <person name="Luo Z.H."/>
            <person name="Li M."/>
        </authorList>
    </citation>
    <scope>NUCLEOTIDE SEQUENCE [LARGE SCALE GENOMIC DNA]</scope>
    <source>
        <strain evidence="3">SpSt-381</strain>
    </source>
</reference>
<name>A0A832MLB1_UNCEI</name>